<keyword evidence="7" id="KW-0804">Transcription</keyword>
<keyword evidence="5" id="KW-0805">Transcription regulation</keyword>
<dbReference type="InterPro" id="IPR051446">
    <property type="entry name" value="HTH_trans_reg/aminotransferase"/>
</dbReference>
<evidence type="ECO:0000256" key="2">
    <source>
        <dbReference type="ARBA" id="ARBA00005384"/>
    </source>
</evidence>
<dbReference type="InterPro" id="IPR015424">
    <property type="entry name" value="PyrdxlP-dep_Trfase"/>
</dbReference>
<organism evidence="9 10">
    <name type="scientific">Ferroacidibacillus organovorans</name>
    <dbReference type="NCBI Taxonomy" id="1765683"/>
    <lineage>
        <taxon>Bacteria</taxon>
        <taxon>Bacillati</taxon>
        <taxon>Bacillota</taxon>
        <taxon>Bacilli</taxon>
        <taxon>Bacillales</taxon>
        <taxon>Alicyclobacillaceae</taxon>
        <taxon>Ferroacidibacillus</taxon>
    </lineage>
</organism>
<feature type="domain" description="HTH gntR-type" evidence="8">
    <location>
        <begin position="14"/>
        <end position="82"/>
    </location>
</feature>
<dbReference type="InterPro" id="IPR036390">
    <property type="entry name" value="WH_DNA-bd_sf"/>
</dbReference>
<dbReference type="GO" id="GO:0003677">
    <property type="term" value="F:DNA binding"/>
    <property type="evidence" value="ECO:0007669"/>
    <property type="project" value="UniProtKB-KW"/>
</dbReference>
<dbReference type="InterPro" id="IPR015421">
    <property type="entry name" value="PyrdxlP-dep_Trfase_major"/>
</dbReference>
<keyword evidence="6" id="KW-0238">DNA-binding</keyword>
<dbReference type="PRINTS" id="PR00035">
    <property type="entry name" value="HTHGNTR"/>
</dbReference>
<dbReference type="CDD" id="cd07377">
    <property type="entry name" value="WHTH_GntR"/>
    <property type="match status" value="1"/>
</dbReference>
<evidence type="ECO:0000256" key="1">
    <source>
        <dbReference type="ARBA" id="ARBA00001933"/>
    </source>
</evidence>
<dbReference type="CDD" id="cd00609">
    <property type="entry name" value="AAT_like"/>
    <property type="match status" value="1"/>
</dbReference>
<dbReference type="Proteomes" id="UP000077421">
    <property type="component" value="Unassembled WGS sequence"/>
</dbReference>
<evidence type="ECO:0000256" key="4">
    <source>
        <dbReference type="ARBA" id="ARBA00022898"/>
    </source>
</evidence>
<dbReference type="InterPro" id="IPR036388">
    <property type="entry name" value="WH-like_DNA-bd_sf"/>
</dbReference>
<comment type="similarity">
    <text evidence="2">In the C-terminal section; belongs to the class-I pyridoxal-phosphate-dependent aminotransferase family.</text>
</comment>
<reference evidence="9 10" key="1">
    <citation type="submission" date="2016-02" db="EMBL/GenBank/DDBJ databases">
        <title>Draft genome sequence of Acidibacillus ferrooxidans SLC66.</title>
        <authorList>
            <person name="Oliveira G."/>
            <person name="Nancucheo I."/>
            <person name="Dall'Agnol H."/>
            <person name="Johnson B."/>
            <person name="Oliveira R."/>
            <person name="Nunes G.L."/>
            <person name="Tzotzos G."/>
            <person name="Orellana S.C."/>
            <person name="Salim A.C."/>
            <person name="Araujo F.M."/>
        </authorList>
    </citation>
    <scope>NUCLEOTIDE SEQUENCE [LARGE SCALE GENOMIC DNA]</scope>
    <source>
        <strain evidence="9 10">SLC66</strain>
    </source>
</reference>
<dbReference type="PANTHER" id="PTHR46577:SF1">
    <property type="entry name" value="HTH-TYPE TRANSCRIPTIONAL REGULATORY PROTEIN GABR"/>
    <property type="match status" value="1"/>
</dbReference>
<dbReference type="GO" id="GO:0030170">
    <property type="term" value="F:pyridoxal phosphate binding"/>
    <property type="evidence" value="ECO:0007669"/>
    <property type="project" value="InterPro"/>
</dbReference>
<comment type="cofactor">
    <cofactor evidence="1">
        <name>pyridoxal 5'-phosphate</name>
        <dbReference type="ChEBI" id="CHEBI:597326"/>
    </cofactor>
</comment>
<dbReference type="AlphaFoldDB" id="A0A853K8G8"/>
<evidence type="ECO:0000256" key="7">
    <source>
        <dbReference type="ARBA" id="ARBA00023163"/>
    </source>
</evidence>
<protein>
    <recommendedName>
        <fullName evidence="8">HTH gntR-type domain-containing protein</fullName>
    </recommendedName>
</protein>
<proteinExistence type="inferred from homology"/>
<gene>
    <name evidence="9" type="ORF">AYW79_14615</name>
</gene>
<evidence type="ECO:0000256" key="5">
    <source>
        <dbReference type="ARBA" id="ARBA00023015"/>
    </source>
</evidence>
<dbReference type="GO" id="GO:0008483">
    <property type="term" value="F:transaminase activity"/>
    <property type="evidence" value="ECO:0007669"/>
    <property type="project" value="UniProtKB-KW"/>
</dbReference>
<dbReference type="RefSeq" id="WP_067567445.1">
    <property type="nucleotide sequence ID" value="NZ_LSUQ01000086.1"/>
</dbReference>
<dbReference type="Pfam" id="PF00155">
    <property type="entry name" value="Aminotran_1_2"/>
    <property type="match status" value="1"/>
</dbReference>
<sequence>MFDLAFHVSNETKRPYYRQLYWFMRTEIEAGRIAVGTKLPSIRELAASLQTSKTTVESAYQQLLAEGYITSKSRTGFFSLAPEETFMAPSRKQTFTAQSSTNETACRIEIDFHPAHTDTSQFPTTTWRKLFNEVWNKMDNELLLFGDPLGEGGLRQQIAEYLQQSRGVRCTPDQIVIGSGLHSSIQLLSQLLNNDEKVLAMEDPGYIKARSWFNRLSVPVIPIELEDDGLSMEGLQRSQANLVYVTPSHQFPKGMVMSYTKRKQLLQWASAQNRIIIEDDYDGEFRYTEKPIPSLQGLDMNDTVVYIGTFSKSLSSALRMNYMVLPIQLLNRLMDLRLPLDPAVSRSLQAVMERFMKLGHWETHLRRMRRVYRRKHEVLVESLRAEFGSSIVLIGYGAGLHVSVTLVDHPWSEVELIESAESVGVRVYNFPPSREHADSHSPTLYLGFGGLTPEQIHDGVRRLREVWLQH</sequence>
<dbReference type="GO" id="GO:0003700">
    <property type="term" value="F:DNA-binding transcription factor activity"/>
    <property type="evidence" value="ECO:0007669"/>
    <property type="project" value="InterPro"/>
</dbReference>
<dbReference type="InterPro" id="IPR004839">
    <property type="entry name" value="Aminotransferase_I/II_large"/>
</dbReference>
<dbReference type="Gene3D" id="3.40.640.10">
    <property type="entry name" value="Type I PLP-dependent aspartate aminotransferase-like (Major domain)"/>
    <property type="match status" value="1"/>
</dbReference>
<evidence type="ECO:0000256" key="6">
    <source>
        <dbReference type="ARBA" id="ARBA00023125"/>
    </source>
</evidence>
<keyword evidence="3" id="KW-0808">Transferase</keyword>
<keyword evidence="3" id="KW-0032">Aminotransferase</keyword>
<dbReference type="Gene3D" id="1.10.10.10">
    <property type="entry name" value="Winged helix-like DNA-binding domain superfamily/Winged helix DNA-binding domain"/>
    <property type="match status" value="1"/>
</dbReference>
<dbReference type="PROSITE" id="PS50949">
    <property type="entry name" value="HTH_GNTR"/>
    <property type="match status" value="1"/>
</dbReference>
<dbReference type="SMART" id="SM00345">
    <property type="entry name" value="HTH_GNTR"/>
    <property type="match status" value="1"/>
</dbReference>
<evidence type="ECO:0000259" key="8">
    <source>
        <dbReference type="PROSITE" id="PS50949"/>
    </source>
</evidence>
<comment type="caution">
    <text evidence="9">The sequence shown here is derived from an EMBL/GenBank/DDBJ whole genome shotgun (WGS) entry which is preliminary data.</text>
</comment>
<evidence type="ECO:0000313" key="10">
    <source>
        <dbReference type="Proteomes" id="UP000077421"/>
    </source>
</evidence>
<evidence type="ECO:0000256" key="3">
    <source>
        <dbReference type="ARBA" id="ARBA00022576"/>
    </source>
</evidence>
<dbReference type="InterPro" id="IPR000524">
    <property type="entry name" value="Tscrpt_reg_HTH_GntR"/>
</dbReference>
<keyword evidence="4" id="KW-0663">Pyridoxal phosphate</keyword>
<dbReference type="Pfam" id="PF00392">
    <property type="entry name" value="GntR"/>
    <property type="match status" value="1"/>
</dbReference>
<name>A0A853K8G8_9BACL</name>
<dbReference type="PANTHER" id="PTHR46577">
    <property type="entry name" value="HTH-TYPE TRANSCRIPTIONAL REGULATORY PROTEIN GABR"/>
    <property type="match status" value="1"/>
</dbReference>
<dbReference type="SUPFAM" id="SSF53383">
    <property type="entry name" value="PLP-dependent transferases"/>
    <property type="match status" value="1"/>
</dbReference>
<dbReference type="EMBL" id="LSUQ01000086">
    <property type="protein sequence ID" value="OAG87907.1"/>
    <property type="molecule type" value="Genomic_DNA"/>
</dbReference>
<accession>A0A853K8G8</accession>
<evidence type="ECO:0000313" key="9">
    <source>
        <dbReference type="EMBL" id="OAG87907.1"/>
    </source>
</evidence>
<dbReference type="SUPFAM" id="SSF46785">
    <property type="entry name" value="Winged helix' DNA-binding domain"/>
    <property type="match status" value="1"/>
</dbReference>